<sequence length="593" mass="65569">MRLFKRAAPQPLLSVIVPVHNVEEYLAECLDSILEQSQAPFEVIVVDDGSPDASAKIARKYARRDARVTVVTRPNGGLSAARMTGIEHATAPYLTFVDSDDVVSAEGLSTAVEMLERSGSDYALLPYAQFRDVDAPSPAPPWVADLYEPQARTVTAHENPEVLAQATAWSKVYRRSFWDRAALEFRPGVLYEDQEVTARAFAAADRIDLVPFPTYLWRIRPGSITREATERSIGAFFDAIALSLDALAAVPGARAVRASQVLSNDVPRYLRTLAKVTDDGYRERLFRGALDLLAEPDLDLSQSPAEARVVYALLRAGRSSDVATFVERGGFDLPSLRSDDVGGQPALVFPFAGDPDVPDEARVLSERQTPLDATVLRAYLDESGLRLTVAAWLRHVDGDRPTCRAWLRDITGWEREFTVTPADEFIGHRVRTTRRSNEDSVWDLSLALPDPDDVDVSELVVEVTHHGRTQRAVATRIDPLGSAAIRQDAGGPTLSGEEPWLLDRRDVVLWKGELTDPADVEIPAELGEHEVPGLVDQALALRLPWDFELEDRQGYLALAGPRRLKVVVQPKVPREQLTVWWQRDHAAEGSPST</sequence>
<dbReference type="Proteomes" id="UP000620591">
    <property type="component" value="Unassembled WGS sequence"/>
</dbReference>
<dbReference type="Pfam" id="PF00535">
    <property type="entry name" value="Glycos_transf_2"/>
    <property type="match status" value="1"/>
</dbReference>
<dbReference type="PANTHER" id="PTHR22916">
    <property type="entry name" value="GLYCOSYLTRANSFERASE"/>
    <property type="match status" value="1"/>
</dbReference>
<accession>A0A8I0JZK0</accession>
<dbReference type="PANTHER" id="PTHR22916:SF3">
    <property type="entry name" value="UDP-GLCNAC:BETAGAL BETA-1,3-N-ACETYLGLUCOSAMINYLTRANSFERASE-LIKE PROTEIN 1"/>
    <property type="match status" value="1"/>
</dbReference>
<keyword evidence="2" id="KW-0808">Transferase</keyword>
<evidence type="ECO:0000313" key="2">
    <source>
        <dbReference type="EMBL" id="MBC9226072.1"/>
    </source>
</evidence>
<name>A0A8I0JZK0_9ACTN</name>
<dbReference type="InterPro" id="IPR029044">
    <property type="entry name" value="Nucleotide-diphossugar_trans"/>
</dbReference>
<dbReference type="RefSeq" id="WP_187769097.1">
    <property type="nucleotide sequence ID" value="NZ_JACTVM010000002.1"/>
</dbReference>
<evidence type="ECO:0000259" key="1">
    <source>
        <dbReference type="Pfam" id="PF00535"/>
    </source>
</evidence>
<dbReference type="CDD" id="cd00761">
    <property type="entry name" value="Glyco_tranf_GTA_type"/>
    <property type="match status" value="1"/>
</dbReference>
<dbReference type="AlphaFoldDB" id="A0A8I0JZK0"/>
<protein>
    <submittedName>
        <fullName evidence="2">Glycosyltransferase</fullName>
    </submittedName>
</protein>
<gene>
    <name evidence="2" type="ORF">IBG24_07080</name>
</gene>
<dbReference type="EMBL" id="JACTVM010000002">
    <property type="protein sequence ID" value="MBC9226072.1"/>
    <property type="molecule type" value="Genomic_DNA"/>
</dbReference>
<reference evidence="2" key="1">
    <citation type="submission" date="2020-09" db="EMBL/GenBank/DDBJ databases">
        <title>Novel species in genus Aeromicrobium.</title>
        <authorList>
            <person name="Zhang G."/>
        </authorList>
    </citation>
    <scope>NUCLEOTIDE SEQUENCE</scope>
    <source>
        <strain evidence="2">Zg-636</strain>
    </source>
</reference>
<dbReference type="InterPro" id="IPR001173">
    <property type="entry name" value="Glyco_trans_2-like"/>
</dbReference>
<dbReference type="GO" id="GO:0016758">
    <property type="term" value="F:hexosyltransferase activity"/>
    <property type="evidence" value="ECO:0007669"/>
    <property type="project" value="UniProtKB-ARBA"/>
</dbReference>
<organism evidence="2 3">
    <name type="scientific">Aeromicrobium senzhongii</name>
    <dbReference type="NCBI Taxonomy" id="2663859"/>
    <lineage>
        <taxon>Bacteria</taxon>
        <taxon>Bacillati</taxon>
        <taxon>Actinomycetota</taxon>
        <taxon>Actinomycetes</taxon>
        <taxon>Propionibacteriales</taxon>
        <taxon>Nocardioidaceae</taxon>
        <taxon>Aeromicrobium</taxon>
    </lineage>
</organism>
<proteinExistence type="predicted"/>
<comment type="caution">
    <text evidence="2">The sequence shown here is derived from an EMBL/GenBank/DDBJ whole genome shotgun (WGS) entry which is preliminary data.</text>
</comment>
<evidence type="ECO:0000313" key="3">
    <source>
        <dbReference type="Proteomes" id="UP000620591"/>
    </source>
</evidence>
<dbReference type="SUPFAM" id="SSF53448">
    <property type="entry name" value="Nucleotide-diphospho-sugar transferases"/>
    <property type="match status" value="1"/>
</dbReference>
<feature type="domain" description="Glycosyltransferase 2-like" evidence="1">
    <location>
        <begin position="14"/>
        <end position="141"/>
    </location>
</feature>
<dbReference type="Gene3D" id="3.90.550.10">
    <property type="entry name" value="Spore Coat Polysaccharide Biosynthesis Protein SpsA, Chain A"/>
    <property type="match status" value="1"/>
</dbReference>